<keyword evidence="2" id="KW-1185">Reference proteome</keyword>
<sequence length="262" mass="29716">MYLWDAINDAVIECWPFLALVIANSPAMAFIFGSVGHHRAYGCHLYFCQKGCHKPGGAQYYLACLKLIGSDIASSNHSNYDLCTMIILMAEETEKRYLSNLTHVLEARSAVEYHAWQLWTGLFKPILLSGIDPRHWLCIPALFPTDLMHLYALNLTELIVGLLYSMLDCSVSNNRDSWNFSVLRDPQIWQAHGKAVATTTPYLPGIFDWPPCNPAEKINSGYKAVEYITWIYGLSPTLFYGTLQSIFCWHFCKSVVGIHLMH</sequence>
<dbReference type="GeneID" id="20669359"/>
<dbReference type="RefSeq" id="XP_009540523.1">
    <property type="nucleotide sequence ID" value="XM_009542228.1"/>
</dbReference>
<dbReference type="STRING" id="747525.W4KL05"/>
<name>W4KL05_HETIT</name>
<dbReference type="HOGENOM" id="CLU_007337_4_1_1"/>
<evidence type="ECO:0000313" key="2">
    <source>
        <dbReference type="Proteomes" id="UP000030671"/>
    </source>
</evidence>
<reference evidence="1 2" key="1">
    <citation type="journal article" date="2012" name="New Phytol.">
        <title>Insight into trade-off between wood decay and parasitism from the genome of a fungal forest pathogen.</title>
        <authorList>
            <person name="Olson A."/>
            <person name="Aerts A."/>
            <person name="Asiegbu F."/>
            <person name="Belbahri L."/>
            <person name="Bouzid O."/>
            <person name="Broberg A."/>
            <person name="Canback B."/>
            <person name="Coutinho P.M."/>
            <person name="Cullen D."/>
            <person name="Dalman K."/>
            <person name="Deflorio G."/>
            <person name="van Diepen L.T."/>
            <person name="Dunand C."/>
            <person name="Duplessis S."/>
            <person name="Durling M."/>
            <person name="Gonthier P."/>
            <person name="Grimwood J."/>
            <person name="Fossdal C.G."/>
            <person name="Hansson D."/>
            <person name="Henrissat B."/>
            <person name="Hietala A."/>
            <person name="Himmelstrand K."/>
            <person name="Hoffmeister D."/>
            <person name="Hogberg N."/>
            <person name="James T.Y."/>
            <person name="Karlsson M."/>
            <person name="Kohler A."/>
            <person name="Kues U."/>
            <person name="Lee Y.H."/>
            <person name="Lin Y.C."/>
            <person name="Lind M."/>
            <person name="Lindquist E."/>
            <person name="Lombard V."/>
            <person name="Lucas S."/>
            <person name="Lunden K."/>
            <person name="Morin E."/>
            <person name="Murat C."/>
            <person name="Park J."/>
            <person name="Raffaello T."/>
            <person name="Rouze P."/>
            <person name="Salamov A."/>
            <person name="Schmutz J."/>
            <person name="Solheim H."/>
            <person name="Stahlberg J."/>
            <person name="Velez H."/>
            <person name="de Vries R.P."/>
            <person name="Wiebenga A."/>
            <person name="Woodward S."/>
            <person name="Yakovlev I."/>
            <person name="Garbelotto M."/>
            <person name="Martin F."/>
            <person name="Grigoriev I.V."/>
            <person name="Stenlid J."/>
        </authorList>
    </citation>
    <scope>NUCLEOTIDE SEQUENCE [LARGE SCALE GENOMIC DNA]</scope>
    <source>
        <strain evidence="1 2">TC 32-1</strain>
    </source>
</reference>
<proteinExistence type="predicted"/>
<dbReference type="OrthoDB" id="2669721at2759"/>
<organism evidence="1 2">
    <name type="scientific">Heterobasidion irregulare (strain TC 32-1)</name>
    <dbReference type="NCBI Taxonomy" id="747525"/>
    <lineage>
        <taxon>Eukaryota</taxon>
        <taxon>Fungi</taxon>
        <taxon>Dikarya</taxon>
        <taxon>Basidiomycota</taxon>
        <taxon>Agaricomycotina</taxon>
        <taxon>Agaricomycetes</taxon>
        <taxon>Russulales</taxon>
        <taxon>Bondarzewiaceae</taxon>
        <taxon>Heterobasidion</taxon>
        <taxon>Heterobasidion annosum species complex</taxon>
    </lineage>
</organism>
<dbReference type="eggNOG" id="ENOG502SH1N">
    <property type="taxonomic scope" value="Eukaryota"/>
</dbReference>
<dbReference type="Proteomes" id="UP000030671">
    <property type="component" value="Unassembled WGS sequence"/>
</dbReference>
<dbReference type="AlphaFoldDB" id="W4KL05"/>
<accession>W4KL05</accession>
<evidence type="ECO:0000313" key="1">
    <source>
        <dbReference type="EMBL" id="ETW86507.1"/>
    </source>
</evidence>
<dbReference type="KEGG" id="hir:HETIRDRAFT_305914"/>
<dbReference type="EMBL" id="KI925454">
    <property type="protein sequence ID" value="ETW86507.1"/>
    <property type="molecule type" value="Genomic_DNA"/>
</dbReference>
<gene>
    <name evidence="1" type="ORF">HETIRDRAFT_305914</name>
</gene>
<dbReference type="InParanoid" id="W4KL05"/>
<protein>
    <submittedName>
        <fullName evidence="1">Uncharacterized protein</fullName>
    </submittedName>
</protein>